<dbReference type="InterPro" id="IPR015069">
    <property type="entry name" value="2H-PEstase_DUF1868"/>
</dbReference>
<dbReference type="Pfam" id="PF08975">
    <property type="entry name" value="2H-phosphodiest"/>
    <property type="match status" value="1"/>
</dbReference>
<proteinExistence type="predicted"/>
<dbReference type="RefSeq" id="WP_128421401.1">
    <property type="nucleotide sequence ID" value="NZ_CP049017.1"/>
</dbReference>
<reference evidence="2 3" key="1">
    <citation type="submission" date="2016-08" db="EMBL/GenBank/DDBJ databases">
        <title>Evolution of the type three secretion system and type three effector repertoires in Xanthomonas.</title>
        <authorList>
            <person name="Merda D."/>
            <person name="Briand M."/>
            <person name="Bosis E."/>
            <person name="Rousseau C."/>
            <person name="Portier P."/>
            <person name="Jacques M.-A."/>
            <person name="Fischer-Le Saux M."/>
        </authorList>
    </citation>
    <scope>NUCLEOTIDE SEQUENCE [LARGE SCALE GENOMIC DNA]</scope>
    <source>
        <strain evidence="2 3">CFBP 4691</strain>
    </source>
</reference>
<dbReference type="InterPro" id="IPR009097">
    <property type="entry name" value="Cyclic_Pdiesterase"/>
</dbReference>
<keyword evidence="3" id="KW-1185">Reference proteome</keyword>
<evidence type="ECO:0000259" key="1">
    <source>
        <dbReference type="Pfam" id="PF08975"/>
    </source>
</evidence>
<name>A0A2S6ZBL4_9XANT</name>
<dbReference type="EMBL" id="MIGX01000110">
    <property type="protein sequence ID" value="PPT84521.1"/>
    <property type="molecule type" value="Genomic_DNA"/>
</dbReference>
<dbReference type="OrthoDB" id="151828at2"/>
<gene>
    <name evidence="2" type="ORF">XthCFBP4691_16470</name>
</gene>
<dbReference type="PROSITE" id="PS51318">
    <property type="entry name" value="TAT"/>
    <property type="match status" value="1"/>
</dbReference>
<protein>
    <recommendedName>
        <fullName evidence="1">DUF1868 domain-containing protein</fullName>
    </recommendedName>
</protein>
<dbReference type="Gene3D" id="3.90.1140.10">
    <property type="entry name" value="Cyclic phosphodiesterase"/>
    <property type="match status" value="1"/>
</dbReference>
<comment type="caution">
    <text evidence="2">The sequence shown here is derived from an EMBL/GenBank/DDBJ whole genome shotgun (WGS) entry which is preliminary data.</text>
</comment>
<dbReference type="Proteomes" id="UP000239898">
    <property type="component" value="Unassembled WGS sequence"/>
</dbReference>
<organism evidence="2 3">
    <name type="scientific">Xanthomonas theicola</name>
    <dbReference type="NCBI Taxonomy" id="56464"/>
    <lineage>
        <taxon>Bacteria</taxon>
        <taxon>Pseudomonadati</taxon>
        <taxon>Pseudomonadota</taxon>
        <taxon>Gammaproteobacteria</taxon>
        <taxon>Lysobacterales</taxon>
        <taxon>Lysobacteraceae</taxon>
        <taxon>Xanthomonas</taxon>
    </lineage>
</organism>
<evidence type="ECO:0000313" key="2">
    <source>
        <dbReference type="EMBL" id="PPT84521.1"/>
    </source>
</evidence>
<feature type="domain" description="DUF1868" evidence="1">
    <location>
        <begin position="50"/>
        <end position="161"/>
    </location>
</feature>
<dbReference type="InterPro" id="IPR006311">
    <property type="entry name" value="TAT_signal"/>
</dbReference>
<sequence length="268" mass="30173">MKTSRRAFLGWAGAGLMGATVAGRAHAKELAKDCELMALGVPSAIGVSEKYDDDGKALSFPGNTILCHLNQPGPIHTALAEITAALHAKVGNKNITWTPPSSYHMTVFDGALDSRRRPGDWPHQLPLDASLDECNRYVGERLKQFDLGMDLPIRMVADEALATRTNTQFPLRPIDDAENKRLCNLRDRLTEATGIRHPNHDSYGFHSTFGYYIRQFETVAEERRYQSLWLDAIRELRLRVPVIELGAPEYCLFDTMDEFKTQFLLARR</sequence>
<dbReference type="AlphaFoldDB" id="A0A2S6ZBL4"/>
<evidence type="ECO:0000313" key="3">
    <source>
        <dbReference type="Proteomes" id="UP000239898"/>
    </source>
</evidence>
<dbReference type="SUPFAM" id="SSF55144">
    <property type="entry name" value="LigT-like"/>
    <property type="match status" value="1"/>
</dbReference>
<accession>A0A2S6ZBL4</accession>